<dbReference type="OrthoDB" id="10263003at2759"/>
<organism evidence="5 6">
    <name type="scientific">Phanerochaete sordida</name>
    <dbReference type="NCBI Taxonomy" id="48140"/>
    <lineage>
        <taxon>Eukaryota</taxon>
        <taxon>Fungi</taxon>
        <taxon>Dikarya</taxon>
        <taxon>Basidiomycota</taxon>
        <taxon>Agaricomycotina</taxon>
        <taxon>Agaricomycetes</taxon>
        <taxon>Polyporales</taxon>
        <taxon>Phanerochaetaceae</taxon>
        <taxon>Phanerochaete</taxon>
    </lineage>
</organism>
<dbReference type="EMBL" id="BPQB01000026">
    <property type="protein sequence ID" value="GJE92375.1"/>
    <property type="molecule type" value="Genomic_DNA"/>
</dbReference>
<dbReference type="GO" id="GO:0046961">
    <property type="term" value="F:proton-transporting ATPase activity, rotational mechanism"/>
    <property type="evidence" value="ECO:0007669"/>
    <property type="project" value="InterPro"/>
</dbReference>
<dbReference type="AlphaFoldDB" id="A0A9P3GCV8"/>
<name>A0A9P3GCV8_9APHY</name>
<evidence type="ECO:0000256" key="1">
    <source>
        <dbReference type="ARBA" id="ARBA00005901"/>
    </source>
</evidence>
<dbReference type="Gene3D" id="6.10.250.1620">
    <property type="match status" value="1"/>
</dbReference>
<evidence type="ECO:0000313" key="5">
    <source>
        <dbReference type="EMBL" id="GJE92375.1"/>
    </source>
</evidence>
<keyword evidence="4" id="KW-0175">Coiled coil</keyword>
<comment type="caution">
    <text evidence="5">The sequence shown here is derived from an EMBL/GenBank/DDBJ whole genome shotgun (WGS) entry which is preliminary data.</text>
</comment>
<dbReference type="HAMAP" id="MF_00311">
    <property type="entry name" value="ATP_synth_E_arch"/>
    <property type="match status" value="1"/>
</dbReference>
<keyword evidence="6" id="KW-1185">Reference proteome</keyword>
<evidence type="ECO:0000256" key="2">
    <source>
        <dbReference type="ARBA" id="ARBA00022448"/>
    </source>
</evidence>
<dbReference type="GO" id="GO:0033178">
    <property type="term" value="C:proton-transporting two-sector ATPase complex, catalytic domain"/>
    <property type="evidence" value="ECO:0007669"/>
    <property type="project" value="InterPro"/>
</dbReference>
<evidence type="ECO:0000256" key="3">
    <source>
        <dbReference type="ARBA" id="ARBA00023065"/>
    </source>
</evidence>
<proteinExistence type="inferred from homology"/>
<evidence type="ECO:0000256" key="4">
    <source>
        <dbReference type="SAM" id="Coils"/>
    </source>
</evidence>
<dbReference type="Pfam" id="PF01991">
    <property type="entry name" value="vATP-synt_E"/>
    <property type="match status" value="1"/>
</dbReference>
<dbReference type="Gene3D" id="3.30.2320.30">
    <property type="entry name" value="ATP synthase, E subunit, C-terminal"/>
    <property type="match status" value="1"/>
</dbReference>
<gene>
    <name evidence="5" type="ORF">PsYK624_085290</name>
</gene>
<evidence type="ECO:0000313" key="6">
    <source>
        <dbReference type="Proteomes" id="UP000703269"/>
    </source>
</evidence>
<dbReference type="InterPro" id="IPR038495">
    <property type="entry name" value="ATPase_E_C"/>
</dbReference>
<sequence>MSTRPLNDDEVISEMNKMVAFIKQEALEKAREIKVKADEEFAIEKAKLVKQEQQAIDAQFEKKRKNAEVAQKIAQSTLTNKSRLKLLQQREEHIQDLFTTAREQISDLSANESAYAQFLEANILQGLLALLEPEVALRVRHKDEASIAKEAAERAEKRYQEISGRTCKTTIEGSLSDDLAGGVILVAGNNRITLDNTLDERLRLLEDRMLPEIRYDLFGANPNRKFFN</sequence>
<dbReference type="InterPro" id="IPR002842">
    <property type="entry name" value="ATPase_V1_Esu"/>
</dbReference>
<dbReference type="PANTHER" id="PTHR45715">
    <property type="entry name" value="ATPASE H+-TRANSPORTING V1 SUBUNIT E1A-RELATED"/>
    <property type="match status" value="1"/>
</dbReference>
<dbReference type="SUPFAM" id="SSF160527">
    <property type="entry name" value="V-type ATPase subunit E-like"/>
    <property type="match status" value="1"/>
</dbReference>
<keyword evidence="2" id="KW-0813">Transport</keyword>
<reference evidence="5 6" key="1">
    <citation type="submission" date="2021-08" db="EMBL/GenBank/DDBJ databases">
        <title>Draft Genome Sequence of Phanerochaete sordida strain YK-624.</title>
        <authorList>
            <person name="Mori T."/>
            <person name="Dohra H."/>
            <person name="Suzuki T."/>
            <person name="Kawagishi H."/>
            <person name="Hirai H."/>
        </authorList>
    </citation>
    <scope>NUCLEOTIDE SEQUENCE [LARGE SCALE GENOMIC DNA]</scope>
    <source>
        <strain evidence="5 6">YK-624</strain>
    </source>
</reference>
<feature type="coiled-coil region" evidence="4">
    <location>
        <begin position="138"/>
        <end position="165"/>
    </location>
</feature>
<comment type="similarity">
    <text evidence="1">Belongs to the V-ATPase E subunit family.</text>
</comment>
<keyword evidence="3" id="KW-0406">Ion transport</keyword>
<protein>
    <submittedName>
        <fullName evidence="5">ATPase V1/A1 complex subunit E</fullName>
    </submittedName>
</protein>
<accession>A0A9P3GCV8</accession>
<dbReference type="Proteomes" id="UP000703269">
    <property type="component" value="Unassembled WGS sequence"/>
</dbReference>